<proteinExistence type="inferred from homology"/>
<dbReference type="InterPro" id="IPR008271">
    <property type="entry name" value="Ser/Thr_kinase_AS"/>
</dbReference>
<keyword evidence="10" id="KW-0472">Membrane</keyword>
<evidence type="ECO:0000256" key="1">
    <source>
        <dbReference type="ARBA" id="ARBA00022679"/>
    </source>
</evidence>
<dbReference type="SMART" id="SM00220">
    <property type="entry name" value="S_TKc"/>
    <property type="match status" value="1"/>
</dbReference>
<feature type="non-terminal residue" evidence="12">
    <location>
        <position position="1"/>
    </location>
</feature>
<dbReference type="InterPro" id="IPR011009">
    <property type="entry name" value="Kinase-like_dom_sf"/>
</dbReference>
<evidence type="ECO:0000256" key="3">
    <source>
        <dbReference type="ARBA" id="ARBA00022777"/>
    </source>
</evidence>
<comment type="similarity">
    <text evidence="5">Belongs to the protein kinase superfamily. STE Ser/Thr protein kinase family. MAP kinase kinase subfamily.</text>
</comment>
<evidence type="ECO:0000256" key="7">
    <source>
        <dbReference type="ARBA" id="ARBA00049014"/>
    </source>
</evidence>
<dbReference type="AlphaFoldDB" id="X0RT06"/>
<dbReference type="GO" id="GO:0005524">
    <property type="term" value="F:ATP binding"/>
    <property type="evidence" value="ECO:0007669"/>
    <property type="project" value="UniProtKB-KW"/>
</dbReference>
<dbReference type="PROSITE" id="PS50011">
    <property type="entry name" value="PROTEIN_KINASE_DOM"/>
    <property type="match status" value="1"/>
</dbReference>
<comment type="catalytic activity">
    <reaction evidence="7">
        <text>L-seryl-[protein] + ATP = O-phospho-L-seryl-[protein] + ADP + H(+)</text>
        <dbReference type="Rhea" id="RHEA:17989"/>
        <dbReference type="Rhea" id="RHEA-COMP:9863"/>
        <dbReference type="Rhea" id="RHEA-COMP:11604"/>
        <dbReference type="ChEBI" id="CHEBI:15378"/>
        <dbReference type="ChEBI" id="CHEBI:29999"/>
        <dbReference type="ChEBI" id="CHEBI:30616"/>
        <dbReference type="ChEBI" id="CHEBI:83421"/>
        <dbReference type="ChEBI" id="CHEBI:456216"/>
        <dbReference type="EC" id="2.7.12.2"/>
    </reaction>
</comment>
<evidence type="ECO:0000256" key="2">
    <source>
        <dbReference type="ARBA" id="ARBA00022741"/>
    </source>
</evidence>
<evidence type="ECO:0000256" key="8">
    <source>
        <dbReference type="ARBA" id="ARBA00049299"/>
    </source>
</evidence>
<name>X0RT06_9ZZZZ</name>
<sequence>VVYAHQHGVMHRDLKPGNILVDADGEPHILDFGLAKLTDTSEQVAQETVMTSIPGKIIGTLAFMSPEQASGQPSAIDVRTDVYSLGMILYRVLTDNFPYDVNGSMLTILRNIQEIEPIRPSKLVRRFNTEVEAILLKALAKEPSYRYQSSAELQHDVEYWLKGLPIAARSDSSIYLLRKLLNRHRYTSTVVGLLLLIVLGFSYASFDLYVTAKKTEGKAKAIAEESAAKAAKNIALEQRVLELRVGSFSNFLQALDAGRLAQLQYMPKYFR</sequence>
<organism evidence="12">
    <name type="scientific">marine sediment metagenome</name>
    <dbReference type="NCBI Taxonomy" id="412755"/>
    <lineage>
        <taxon>unclassified sequences</taxon>
        <taxon>metagenomes</taxon>
        <taxon>ecological metagenomes</taxon>
    </lineage>
</organism>
<dbReference type="Gene3D" id="1.10.510.10">
    <property type="entry name" value="Transferase(Phosphotransferase) domain 1"/>
    <property type="match status" value="1"/>
</dbReference>
<accession>X0RT06</accession>
<comment type="catalytic activity">
    <reaction evidence="8">
        <text>L-threonyl-[protein] + ATP = O-phospho-L-threonyl-[protein] + ADP + H(+)</text>
        <dbReference type="Rhea" id="RHEA:46608"/>
        <dbReference type="Rhea" id="RHEA-COMP:11060"/>
        <dbReference type="Rhea" id="RHEA-COMP:11605"/>
        <dbReference type="ChEBI" id="CHEBI:15378"/>
        <dbReference type="ChEBI" id="CHEBI:30013"/>
        <dbReference type="ChEBI" id="CHEBI:30616"/>
        <dbReference type="ChEBI" id="CHEBI:61977"/>
        <dbReference type="ChEBI" id="CHEBI:456216"/>
        <dbReference type="EC" id="2.7.12.2"/>
    </reaction>
</comment>
<dbReference type="CDD" id="cd14014">
    <property type="entry name" value="STKc_PknB_like"/>
    <property type="match status" value="1"/>
</dbReference>
<dbReference type="PROSITE" id="PS00108">
    <property type="entry name" value="PROTEIN_KINASE_ST"/>
    <property type="match status" value="1"/>
</dbReference>
<comment type="catalytic activity">
    <reaction evidence="9">
        <text>L-tyrosyl-[protein] + ATP = O-phospho-L-tyrosyl-[protein] + ADP + H(+)</text>
        <dbReference type="Rhea" id="RHEA:10596"/>
        <dbReference type="Rhea" id="RHEA-COMP:10136"/>
        <dbReference type="Rhea" id="RHEA-COMP:20101"/>
        <dbReference type="ChEBI" id="CHEBI:15378"/>
        <dbReference type="ChEBI" id="CHEBI:30616"/>
        <dbReference type="ChEBI" id="CHEBI:46858"/>
        <dbReference type="ChEBI" id="CHEBI:61978"/>
        <dbReference type="ChEBI" id="CHEBI:456216"/>
        <dbReference type="EC" id="2.7.12.2"/>
    </reaction>
</comment>
<dbReference type="EC" id="2.7.12.2" evidence="6"/>
<comment type="caution">
    <text evidence="12">The sequence shown here is derived from an EMBL/GenBank/DDBJ whole genome shotgun (WGS) entry which is preliminary data.</text>
</comment>
<dbReference type="SUPFAM" id="SSF56112">
    <property type="entry name" value="Protein kinase-like (PK-like)"/>
    <property type="match status" value="1"/>
</dbReference>
<feature type="transmembrane region" description="Helical" evidence="10">
    <location>
        <begin position="186"/>
        <end position="206"/>
    </location>
</feature>
<evidence type="ECO:0000313" key="12">
    <source>
        <dbReference type="EMBL" id="GAF71913.1"/>
    </source>
</evidence>
<keyword evidence="3" id="KW-0418">Kinase</keyword>
<evidence type="ECO:0000256" key="4">
    <source>
        <dbReference type="ARBA" id="ARBA00022840"/>
    </source>
</evidence>
<dbReference type="GO" id="GO:0004708">
    <property type="term" value="F:MAP kinase kinase activity"/>
    <property type="evidence" value="ECO:0007669"/>
    <property type="project" value="UniProtKB-EC"/>
</dbReference>
<dbReference type="InterPro" id="IPR000719">
    <property type="entry name" value="Prot_kinase_dom"/>
</dbReference>
<evidence type="ECO:0000259" key="11">
    <source>
        <dbReference type="PROSITE" id="PS50011"/>
    </source>
</evidence>
<feature type="non-terminal residue" evidence="12">
    <location>
        <position position="271"/>
    </location>
</feature>
<keyword evidence="2" id="KW-0547">Nucleotide-binding</keyword>
<feature type="domain" description="Protein kinase" evidence="11">
    <location>
        <begin position="1"/>
        <end position="161"/>
    </location>
</feature>
<gene>
    <name evidence="12" type="ORF">S01H1_02839</name>
</gene>
<reference evidence="12" key="1">
    <citation type="journal article" date="2014" name="Front. Microbiol.">
        <title>High frequency of phylogenetically diverse reductive dehalogenase-homologous genes in deep subseafloor sedimentary metagenomes.</title>
        <authorList>
            <person name="Kawai M."/>
            <person name="Futagami T."/>
            <person name="Toyoda A."/>
            <person name="Takaki Y."/>
            <person name="Nishi S."/>
            <person name="Hori S."/>
            <person name="Arai W."/>
            <person name="Tsubouchi T."/>
            <person name="Morono Y."/>
            <person name="Uchiyama I."/>
            <person name="Ito T."/>
            <person name="Fujiyama A."/>
            <person name="Inagaki F."/>
            <person name="Takami H."/>
        </authorList>
    </citation>
    <scope>NUCLEOTIDE SEQUENCE</scope>
    <source>
        <strain evidence="12">Expedition CK06-06</strain>
    </source>
</reference>
<keyword evidence="10" id="KW-1133">Transmembrane helix</keyword>
<evidence type="ECO:0000256" key="6">
    <source>
        <dbReference type="ARBA" id="ARBA00038999"/>
    </source>
</evidence>
<evidence type="ECO:0000256" key="9">
    <source>
        <dbReference type="ARBA" id="ARBA00051693"/>
    </source>
</evidence>
<evidence type="ECO:0000256" key="10">
    <source>
        <dbReference type="SAM" id="Phobius"/>
    </source>
</evidence>
<dbReference type="PANTHER" id="PTHR48013">
    <property type="entry name" value="DUAL SPECIFICITY MITOGEN-ACTIVATED PROTEIN KINASE KINASE 5-RELATED"/>
    <property type="match status" value="1"/>
</dbReference>
<dbReference type="PANTHER" id="PTHR48013:SF9">
    <property type="entry name" value="DUAL SPECIFICITY MITOGEN-ACTIVATED PROTEIN KINASE KINASE 5"/>
    <property type="match status" value="1"/>
</dbReference>
<evidence type="ECO:0000256" key="5">
    <source>
        <dbReference type="ARBA" id="ARBA00038035"/>
    </source>
</evidence>
<keyword evidence="1" id="KW-0808">Transferase</keyword>
<dbReference type="Pfam" id="PF00069">
    <property type="entry name" value="Pkinase"/>
    <property type="match status" value="1"/>
</dbReference>
<keyword evidence="10" id="KW-0812">Transmembrane</keyword>
<dbReference type="EMBL" id="BARS01001444">
    <property type="protein sequence ID" value="GAF71913.1"/>
    <property type="molecule type" value="Genomic_DNA"/>
</dbReference>
<protein>
    <recommendedName>
        <fullName evidence="6">mitogen-activated protein kinase kinase</fullName>
        <ecNumber evidence="6">2.7.12.2</ecNumber>
    </recommendedName>
</protein>
<keyword evidence="4" id="KW-0067">ATP-binding</keyword>